<feature type="compositionally biased region" description="Basic and acidic residues" evidence="3">
    <location>
        <begin position="283"/>
        <end position="299"/>
    </location>
</feature>
<dbReference type="Gene3D" id="4.10.60.10">
    <property type="entry name" value="Zinc finger, CCHC-type"/>
    <property type="match status" value="2"/>
</dbReference>
<dbReference type="AlphaFoldDB" id="A0A5N6LM33"/>
<sequence length="992" mass="111966">MKATDIRKEFENFNIIGNETLDALITRYRHLLTEVRKYGIEYTEDEKIDCLADALPDKWNSLVLILRENLPGLTLVEFIQKLEEQEMKDKRKARRVNVTQDPSLYGGSVATPPAASAKIQTAFVSRTSETSQSSSVSSSSSSHCPINEKKSESTSPPVQLNTSNLGKVTVEAVKDHMSILSCVVSAYDEQVAGRIGNANLTFEDYAQIDEDEMELIDTQWALASVIRRINRYEKKTGKKFTFDRNTKFGFNPKSTQCYNCGEHGHFARECKNPKKQGNLNPFKPREENQKKKEKTEESTSKALVSQSDEGYDWGVKYDDLMGAFMASLEDESSKGKEKIEEMTEVQSDLYEMIDRLKEMNSQLTSDLRECTEANKKLISKEKAFDKKIVDLSKENEDLKIKVLQNNYAVSVHLDSVQKLKVELAEAKAEADLNKAKLENYQNSAYVIDYFAALQNSRDSSGIGFHAVPPPPSFVPRPQLEPDLEVDPISLKMSGSDHESDVVDNDAPIIEDITDLEYSDDILRMIGHQKDKSVDKKNQVFQKSKSEIKNVGNSGTKNKSVSKSHLKVKTTSNVKPIVFVESLTTQKGESSSSFNKQKGISEKGDKKFVKKISKVKQSGIGNNGKPRISQKSVQIKSNGLNQKILSSSVASKSLDSSKGSDEKPKKVSSRKCYRCGKLGHLIAECDMDNCNRFHTFTPRETRQCFTCGGKGHISVNCPNHKVKKKTSSIDSRVIHSDRIPRRVKPSEDEMRILRKFDPECIWVKEENVHKKQVFDKNKKDTGQVIDLMREMMNTWKKGLQVAFTGHINSRWIVDSGCSRHMTGEIGLLKDFQEMNGCYVNFAGDKGGQITGKGSLTNGKVSFDNVNYCKELTNNLLSVSQISDKGYKVLFDEKKCYVLKQGIQIPEDWILMTADRCKDLYVLDMAKAETVNKVETCLVSKATEQDTRSWHRRMGHIHIRKMNHLVHNHLVDGVPVKHFKLPDVTSSYGFVWSD</sequence>
<dbReference type="OrthoDB" id="1932348at2759"/>
<dbReference type="Proteomes" id="UP000326396">
    <property type="component" value="Linkage Group LG9"/>
</dbReference>
<dbReference type="Pfam" id="PF00098">
    <property type="entry name" value="zf-CCHC"/>
    <property type="match status" value="3"/>
</dbReference>
<feature type="region of interest" description="Disordered" evidence="3">
    <location>
        <begin position="613"/>
        <end position="634"/>
    </location>
</feature>
<feature type="domain" description="CCHC-type" evidence="4">
    <location>
        <begin position="257"/>
        <end position="272"/>
    </location>
</feature>
<feature type="region of interest" description="Disordered" evidence="3">
    <location>
        <begin position="533"/>
        <end position="567"/>
    </location>
</feature>
<dbReference type="EMBL" id="SZYD01000019">
    <property type="protein sequence ID" value="KAD2393239.1"/>
    <property type="molecule type" value="Genomic_DNA"/>
</dbReference>
<evidence type="ECO:0000259" key="4">
    <source>
        <dbReference type="PROSITE" id="PS50158"/>
    </source>
</evidence>
<comment type="caution">
    <text evidence="5">The sequence shown here is derived from an EMBL/GenBank/DDBJ whole genome shotgun (WGS) entry which is preliminary data.</text>
</comment>
<dbReference type="InterPro" id="IPR051714">
    <property type="entry name" value="Znf_CCHC_NABP"/>
</dbReference>
<name>A0A5N6LM33_9ASTR</name>
<feature type="coiled-coil region" evidence="2">
    <location>
        <begin position="325"/>
        <end position="373"/>
    </location>
</feature>
<keyword evidence="1" id="KW-0863">Zinc-finger</keyword>
<evidence type="ECO:0000256" key="1">
    <source>
        <dbReference type="PROSITE-ProRule" id="PRU00047"/>
    </source>
</evidence>
<dbReference type="InterPro" id="IPR025724">
    <property type="entry name" value="GAG-pre-integrase_dom"/>
</dbReference>
<dbReference type="GO" id="GO:0003676">
    <property type="term" value="F:nucleic acid binding"/>
    <property type="evidence" value="ECO:0007669"/>
    <property type="project" value="InterPro"/>
</dbReference>
<protein>
    <recommendedName>
        <fullName evidence="4">CCHC-type domain-containing protein</fullName>
    </recommendedName>
</protein>
<dbReference type="PANTHER" id="PTHR23002">
    <property type="entry name" value="ZINC FINGER CCHC DOMAIN CONTAINING PROTEIN"/>
    <property type="match status" value="1"/>
</dbReference>
<feature type="domain" description="CCHC-type" evidence="4">
    <location>
        <begin position="703"/>
        <end position="718"/>
    </location>
</feature>
<reference evidence="5 6" key="1">
    <citation type="submission" date="2019-05" db="EMBL/GenBank/DDBJ databases">
        <title>Mikania micrantha, genome provides insights into the molecular mechanism of rapid growth.</title>
        <authorList>
            <person name="Liu B."/>
        </authorList>
    </citation>
    <scope>NUCLEOTIDE SEQUENCE [LARGE SCALE GENOMIC DNA]</scope>
    <source>
        <strain evidence="5">NLD-2019</strain>
        <tissue evidence="5">Leaf</tissue>
    </source>
</reference>
<accession>A0A5N6LM33</accession>
<dbReference type="InterPro" id="IPR001878">
    <property type="entry name" value="Znf_CCHC"/>
</dbReference>
<dbReference type="GO" id="GO:0008270">
    <property type="term" value="F:zinc ion binding"/>
    <property type="evidence" value="ECO:0007669"/>
    <property type="project" value="UniProtKB-KW"/>
</dbReference>
<dbReference type="InterPro" id="IPR054722">
    <property type="entry name" value="PolX-like_BBD"/>
</dbReference>
<feature type="domain" description="CCHC-type" evidence="4">
    <location>
        <begin position="669"/>
        <end position="684"/>
    </location>
</feature>
<dbReference type="Pfam" id="PF13976">
    <property type="entry name" value="gag_pre-integrs"/>
    <property type="match status" value="1"/>
</dbReference>
<evidence type="ECO:0000256" key="3">
    <source>
        <dbReference type="SAM" id="MobiDB-lite"/>
    </source>
</evidence>
<feature type="compositionally biased region" description="Polar residues" evidence="3">
    <location>
        <begin position="153"/>
        <end position="162"/>
    </location>
</feature>
<feature type="compositionally biased region" description="Low complexity" evidence="3">
    <location>
        <begin position="130"/>
        <end position="142"/>
    </location>
</feature>
<feature type="region of interest" description="Disordered" evidence="3">
    <location>
        <begin position="130"/>
        <end position="162"/>
    </location>
</feature>
<dbReference type="SMART" id="SM00343">
    <property type="entry name" value="ZnF_C2HC"/>
    <property type="match status" value="3"/>
</dbReference>
<keyword evidence="2" id="KW-0175">Coiled coil</keyword>
<feature type="region of interest" description="Disordered" evidence="3">
    <location>
        <begin position="269"/>
        <end position="303"/>
    </location>
</feature>
<evidence type="ECO:0000313" key="5">
    <source>
        <dbReference type="EMBL" id="KAD2393239.1"/>
    </source>
</evidence>
<dbReference type="SUPFAM" id="SSF57756">
    <property type="entry name" value="Retrovirus zinc finger-like domains"/>
    <property type="match status" value="2"/>
</dbReference>
<evidence type="ECO:0000313" key="6">
    <source>
        <dbReference type="Proteomes" id="UP000326396"/>
    </source>
</evidence>
<keyword evidence="1" id="KW-0479">Metal-binding</keyword>
<dbReference type="Pfam" id="PF22936">
    <property type="entry name" value="Pol_BBD"/>
    <property type="match status" value="1"/>
</dbReference>
<feature type="compositionally biased region" description="Basic and acidic residues" evidence="3">
    <location>
        <begin position="533"/>
        <end position="547"/>
    </location>
</feature>
<gene>
    <name evidence="5" type="ORF">E3N88_40216</name>
</gene>
<dbReference type="PROSITE" id="PS50158">
    <property type="entry name" value="ZF_CCHC"/>
    <property type="match status" value="3"/>
</dbReference>
<dbReference type="InterPro" id="IPR036875">
    <property type="entry name" value="Znf_CCHC_sf"/>
</dbReference>
<proteinExistence type="predicted"/>
<keyword evidence="6" id="KW-1185">Reference proteome</keyword>
<keyword evidence="1" id="KW-0862">Zinc</keyword>
<feature type="coiled-coil region" evidence="2">
    <location>
        <begin position="416"/>
        <end position="443"/>
    </location>
</feature>
<organism evidence="5 6">
    <name type="scientific">Mikania micrantha</name>
    <name type="common">bitter vine</name>
    <dbReference type="NCBI Taxonomy" id="192012"/>
    <lineage>
        <taxon>Eukaryota</taxon>
        <taxon>Viridiplantae</taxon>
        <taxon>Streptophyta</taxon>
        <taxon>Embryophyta</taxon>
        <taxon>Tracheophyta</taxon>
        <taxon>Spermatophyta</taxon>
        <taxon>Magnoliopsida</taxon>
        <taxon>eudicotyledons</taxon>
        <taxon>Gunneridae</taxon>
        <taxon>Pentapetalae</taxon>
        <taxon>asterids</taxon>
        <taxon>campanulids</taxon>
        <taxon>Asterales</taxon>
        <taxon>Asteraceae</taxon>
        <taxon>Asteroideae</taxon>
        <taxon>Heliantheae alliance</taxon>
        <taxon>Eupatorieae</taxon>
        <taxon>Mikania</taxon>
    </lineage>
</organism>
<evidence type="ECO:0000256" key="2">
    <source>
        <dbReference type="SAM" id="Coils"/>
    </source>
</evidence>